<evidence type="ECO:0000256" key="2">
    <source>
        <dbReference type="ARBA" id="ARBA00006577"/>
    </source>
</evidence>
<comment type="catalytic activity">
    <reaction evidence="1 5 6">
        <text>[protein]-peptidylproline (omega=180) = [protein]-peptidylproline (omega=0)</text>
        <dbReference type="Rhea" id="RHEA:16237"/>
        <dbReference type="Rhea" id="RHEA-COMP:10747"/>
        <dbReference type="Rhea" id="RHEA-COMP:10748"/>
        <dbReference type="ChEBI" id="CHEBI:83833"/>
        <dbReference type="ChEBI" id="CHEBI:83834"/>
        <dbReference type="EC" id="5.2.1.8"/>
    </reaction>
</comment>
<evidence type="ECO:0000256" key="1">
    <source>
        <dbReference type="ARBA" id="ARBA00000971"/>
    </source>
</evidence>
<dbReference type="Gene3D" id="3.10.50.40">
    <property type="match status" value="1"/>
</dbReference>
<dbReference type="PANTHER" id="PTHR43811">
    <property type="entry name" value="FKBP-TYPE PEPTIDYL-PROLYL CIS-TRANS ISOMERASE FKPA"/>
    <property type="match status" value="1"/>
</dbReference>
<dbReference type="Pfam" id="PF00254">
    <property type="entry name" value="FKBP_C"/>
    <property type="match status" value="1"/>
</dbReference>
<dbReference type="STRING" id="587909.SAMN05421810_108125"/>
<dbReference type="PROSITE" id="PS50059">
    <property type="entry name" value="FKBP_PPIASE"/>
    <property type="match status" value="1"/>
</dbReference>
<organism evidence="10 11">
    <name type="scientific">Amycolatopsis arida</name>
    <dbReference type="NCBI Taxonomy" id="587909"/>
    <lineage>
        <taxon>Bacteria</taxon>
        <taxon>Bacillati</taxon>
        <taxon>Actinomycetota</taxon>
        <taxon>Actinomycetes</taxon>
        <taxon>Pseudonocardiales</taxon>
        <taxon>Pseudonocardiaceae</taxon>
        <taxon>Amycolatopsis</taxon>
    </lineage>
</organism>
<dbReference type="OrthoDB" id="25996at2"/>
<dbReference type="EMBL" id="FOWW01000008">
    <property type="protein sequence ID" value="SFQ50227.1"/>
    <property type="molecule type" value="Genomic_DNA"/>
</dbReference>
<feature type="signal peptide" evidence="8">
    <location>
        <begin position="1"/>
        <end position="24"/>
    </location>
</feature>
<dbReference type="AlphaFoldDB" id="A0A1I5Z2A9"/>
<evidence type="ECO:0000256" key="4">
    <source>
        <dbReference type="ARBA" id="ARBA00023235"/>
    </source>
</evidence>
<evidence type="ECO:0000259" key="9">
    <source>
        <dbReference type="PROSITE" id="PS50059"/>
    </source>
</evidence>
<proteinExistence type="inferred from homology"/>
<dbReference type="EC" id="5.2.1.8" evidence="6"/>
<dbReference type="Proteomes" id="UP000198727">
    <property type="component" value="Unassembled WGS sequence"/>
</dbReference>
<feature type="chain" id="PRO_5039405572" description="Peptidyl-prolyl cis-trans isomerase" evidence="8">
    <location>
        <begin position="25"/>
        <end position="199"/>
    </location>
</feature>
<feature type="region of interest" description="Disordered" evidence="7">
    <location>
        <begin position="20"/>
        <end position="67"/>
    </location>
</feature>
<accession>A0A1I5Z2A9</accession>
<dbReference type="GO" id="GO:0003755">
    <property type="term" value="F:peptidyl-prolyl cis-trans isomerase activity"/>
    <property type="evidence" value="ECO:0007669"/>
    <property type="project" value="UniProtKB-UniRule"/>
</dbReference>
<dbReference type="PROSITE" id="PS51257">
    <property type="entry name" value="PROKAR_LIPOPROTEIN"/>
    <property type="match status" value="1"/>
</dbReference>
<evidence type="ECO:0000313" key="10">
    <source>
        <dbReference type="EMBL" id="SFQ50227.1"/>
    </source>
</evidence>
<evidence type="ECO:0000256" key="3">
    <source>
        <dbReference type="ARBA" id="ARBA00023110"/>
    </source>
</evidence>
<keyword evidence="8" id="KW-0732">Signal</keyword>
<keyword evidence="11" id="KW-1185">Reference proteome</keyword>
<comment type="similarity">
    <text evidence="2 6">Belongs to the FKBP-type PPIase family.</text>
</comment>
<dbReference type="SUPFAM" id="SSF54534">
    <property type="entry name" value="FKBP-like"/>
    <property type="match status" value="1"/>
</dbReference>
<dbReference type="RefSeq" id="WP_092533394.1">
    <property type="nucleotide sequence ID" value="NZ_FOWW01000008.1"/>
</dbReference>
<keyword evidence="3 5" id="KW-0697">Rotamase</keyword>
<dbReference type="PANTHER" id="PTHR43811:SF26">
    <property type="entry name" value="PEPTIDYL-PROLYL CIS-TRANS ISOMERASE FKBP16-1, CHLOROPLASTIC"/>
    <property type="match status" value="1"/>
</dbReference>
<gene>
    <name evidence="10" type="ORF">SAMN05421810_108125</name>
</gene>
<evidence type="ECO:0000256" key="5">
    <source>
        <dbReference type="PROSITE-ProRule" id="PRU00277"/>
    </source>
</evidence>
<evidence type="ECO:0000256" key="7">
    <source>
        <dbReference type="SAM" id="MobiDB-lite"/>
    </source>
</evidence>
<feature type="domain" description="PPIase FKBP-type" evidence="9">
    <location>
        <begin position="109"/>
        <end position="196"/>
    </location>
</feature>
<evidence type="ECO:0000256" key="8">
    <source>
        <dbReference type="SAM" id="SignalP"/>
    </source>
</evidence>
<evidence type="ECO:0000256" key="6">
    <source>
        <dbReference type="RuleBase" id="RU003915"/>
    </source>
</evidence>
<evidence type="ECO:0000313" key="11">
    <source>
        <dbReference type="Proteomes" id="UP000198727"/>
    </source>
</evidence>
<dbReference type="InterPro" id="IPR046357">
    <property type="entry name" value="PPIase_dom_sf"/>
</dbReference>
<reference evidence="11" key="1">
    <citation type="submission" date="2016-10" db="EMBL/GenBank/DDBJ databases">
        <authorList>
            <person name="Varghese N."/>
            <person name="Submissions S."/>
        </authorList>
    </citation>
    <scope>NUCLEOTIDE SEQUENCE [LARGE SCALE GENOMIC DNA]</scope>
    <source>
        <strain evidence="11">CGMCC 4.5579</strain>
    </source>
</reference>
<keyword evidence="4 5" id="KW-0413">Isomerase</keyword>
<dbReference type="InterPro" id="IPR001179">
    <property type="entry name" value="PPIase_FKBP_dom"/>
</dbReference>
<protein>
    <recommendedName>
        <fullName evidence="6">Peptidyl-prolyl cis-trans isomerase</fullName>
        <ecNumber evidence="6">5.2.1.8</ecNumber>
    </recommendedName>
</protein>
<name>A0A1I5Z2A9_9PSEU</name>
<sequence length="199" mass="20964">MRKGLITLVAAAALVGTACSPSLEEPSDLPPGVDPTPTSMSAPAQAHPPEGRVTTPPGDQGPECTADDIQVTGEFGQKPEITIPENCAPPKTLLTRDLVEGTGPAAEPGDTLRMNYALVTWSNGQMLENSFDRNQPYPVVLGQGDVIAGWDEGLVGIKQSGRRLLVVPPDKGYGHQQGHELQHETLVFVVDAVQVTPAS</sequence>